<evidence type="ECO:0000259" key="1">
    <source>
        <dbReference type="PROSITE" id="PS51384"/>
    </source>
</evidence>
<comment type="caution">
    <text evidence="2">The sequence shown here is derived from an EMBL/GenBank/DDBJ whole genome shotgun (WGS) entry which is preliminary data.</text>
</comment>
<dbReference type="InterPro" id="IPR017927">
    <property type="entry name" value="FAD-bd_FR_type"/>
</dbReference>
<dbReference type="InterPro" id="IPR007037">
    <property type="entry name" value="SIP_rossman_dom"/>
</dbReference>
<dbReference type="InterPro" id="IPR039261">
    <property type="entry name" value="FNR_nucleotide-bd"/>
</dbReference>
<dbReference type="Pfam" id="PF04954">
    <property type="entry name" value="SIP"/>
    <property type="match status" value="1"/>
</dbReference>
<gene>
    <name evidence="2" type="ORF">JOF39_001578</name>
</gene>
<accession>A0ABS4XPV8</accession>
<dbReference type="InterPro" id="IPR039374">
    <property type="entry name" value="SIP_fam"/>
</dbReference>
<dbReference type="EMBL" id="JAGIOJ010000001">
    <property type="protein sequence ID" value="MBP2398497.1"/>
    <property type="molecule type" value="Genomic_DNA"/>
</dbReference>
<dbReference type="Pfam" id="PF08021">
    <property type="entry name" value="FAD_binding_9"/>
    <property type="match status" value="1"/>
</dbReference>
<name>A0ABS4XPV8_GLUPR</name>
<keyword evidence="3" id="KW-1185">Reference proteome</keyword>
<dbReference type="Gene3D" id="3.40.50.80">
    <property type="entry name" value="Nucleotide-binding domain of ferredoxin-NADP reductase (FNR) module"/>
    <property type="match status" value="1"/>
</dbReference>
<reference evidence="2 3" key="1">
    <citation type="submission" date="2021-03" db="EMBL/GenBank/DDBJ databases">
        <title>Sequencing the genomes of 1000 actinobacteria strains.</title>
        <authorList>
            <person name="Klenk H.-P."/>
        </authorList>
    </citation>
    <scope>NUCLEOTIDE SEQUENCE [LARGE SCALE GENOMIC DNA]</scope>
    <source>
        <strain evidence="2 3">DSM 20168</strain>
    </source>
</reference>
<dbReference type="PANTHER" id="PTHR30157:SF0">
    <property type="entry name" value="NADPH-DEPENDENT FERRIC-CHELATE REDUCTASE"/>
    <property type="match status" value="1"/>
</dbReference>
<dbReference type="InterPro" id="IPR017938">
    <property type="entry name" value="Riboflavin_synthase-like_b-brl"/>
</dbReference>
<dbReference type="InterPro" id="IPR013113">
    <property type="entry name" value="SIP_FAD-bd"/>
</dbReference>
<protein>
    <submittedName>
        <fullName evidence="2">NADPH-dependent ferric siderophore reductase</fullName>
    </submittedName>
</protein>
<dbReference type="CDD" id="cd06193">
    <property type="entry name" value="siderophore_interacting"/>
    <property type="match status" value="1"/>
</dbReference>
<dbReference type="Proteomes" id="UP001195422">
    <property type="component" value="Unassembled WGS sequence"/>
</dbReference>
<dbReference type="PROSITE" id="PS51384">
    <property type="entry name" value="FAD_FR"/>
    <property type="match status" value="1"/>
</dbReference>
<dbReference type="Gene3D" id="2.40.30.10">
    <property type="entry name" value="Translation factors"/>
    <property type="match status" value="1"/>
</dbReference>
<organism evidence="2 3">
    <name type="scientific">Glutamicibacter protophormiae</name>
    <name type="common">Brevibacterium protophormiae</name>
    <dbReference type="NCBI Taxonomy" id="37930"/>
    <lineage>
        <taxon>Bacteria</taxon>
        <taxon>Bacillati</taxon>
        <taxon>Actinomycetota</taxon>
        <taxon>Actinomycetes</taxon>
        <taxon>Micrococcales</taxon>
        <taxon>Micrococcaceae</taxon>
        <taxon>Glutamicibacter</taxon>
    </lineage>
</organism>
<evidence type="ECO:0000313" key="3">
    <source>
        <dbReference type="Proteomes" id="UP001195422"/>
    </source>
</evidence>
<sequence length="290" mass="32561">MANPQAERPQGGGRAARPQTVLQVMQREQIAPHLVRLTLGGPGFETFVDKPVTDRYIKFLFAKPELGLTPPYDMEELRGKLEMQDLPVRRTYTVRNSDAEEGTIQVDFVVHGDEGLAGPWARDAQIGDTVCFSGPGGLYYPKEEFDFHFLVGDETAIPAIAAALESMSEHMRGVAIIEVSAAEDEMELKAPAGVEIRWVHRNGAFTPENTKLESVVRGYPWPEGRVQVFSHGEREVTKKLRGYFYNERGVDRRDMSLSAYWAFGRAEDDFQAEKRSPVGQIFEEAPLQRS</sequence>
<dbReference type="SUPFAM" id="SSF63380">
    <property type="entry name" value="Riboflavin synthase domain-like"/>
    <property type="match status" value="1"/>
</dbReference>
<feature type="domain" description="FAD-binding FR-type" evidence="1">
    <location>
        <begin position="17"/>
        <end position="142"/>
    </location>
</feature>
<proteinExistence type="predicted"/>
<evidence type="ECO:0000313" key="2">
    <source>
        <dbReference type="EMBL" id="MBP2398497.1"/>
    </source>
</evidence>
<dbReference type="PANTHER" id="PTHR30157">
    <property type="entry name" value="FERRIC REDUCTASE, NADPH-DEPENDENT"/>
    <property type="match status" value="1"/>
</dbReference>
<dbReference type="RefSeq" id="WP_308425065.1">
    <property type="nucleotide sequence ID" value="NZ_BMPH01000011.1"/>
</dbReference>